<dbReference type="AlphaFoldDB" id="A0A392NNV1"/>
<organism evidence="2 3">
    <name type="scientific">Trifolium medium</name>
    <dbReference type="NCBI Taxonomy" id="97028"/>
    <lineage>
        <taxon>Eukaryota</taxon>
        <taxon>Viridiplantae</taxon>
        <taxon>Streptophyta</taxon>
        <taxon>Embryophyta</taxon>
        <taxon>Tracheophyta</taxon>
        <taxon>Spermatophyta</taxon>
        <taxon>Magnoliopsida</taxon>
        <taxon>eudicotyledons</taxon>
        <taxon>Gunneridae</taxon>
        <taxon>Pentapetalae</taxon>
        <taxon>rosids</taxon>
        <taxon>fabids</taxon>
        <taxon>Fabales</taxon>
        <taxon>Fabaceae</taxon>
        <taxon>Papilionoideae</taxon>
        <taxon>50 kb inversion clade</taxon>
        <taxon>NPAAA clade</taxon>
        <taxon>Hologalegina</taxon>
        <taxon>IRL clade</taxon>
        <taxon>Trifolieae</taxon>
        <taxon>Trifolium</taxon>
    </lineage>
</organism>
<evidence type="ECO:0000313" key="3">
    <source>
        <dbReference type="Proteomes" id="UP000265520"/>
    </source>
</evidence>
<evidence type="ECO:0008006" key="4">
    <source>
        <dbReference type="Google" id="ProtNLM"/>
    </source>
</evidence>
<name>A0A392NNV1_9FABA</name>
<reference evidence="2 3" key="1">
    <citation type="journal article" date="2018" name="Front. Plant Sci.">
        <title>Red Clover (Trifolium pratense) and Zigzag Clover (T. medium) - A Picture of Genomic Similarities and Differences.</title>
        <authorList>
            <person name="Dluhosova J."/>
            <person name="Istvanek J."/>
            <person name="Nedelnik J."/>
            <person name="Repkova J."/>
        </authorList>
    </citation>
    <scope>NUCLEOTIDE SEQUENCE [LARGE SCALE GENOMIC DNA]</scope>
    <source>
        <strain evidence="3">cv. 10/8</strain>
        <tissue evidence="2">Leaf</tissue>
    </source>
</reference>
<dbReference type="Proteomes" id="UP000265520">
    <property type="component" value="Unassembled WGS sequence"/>
</dbReference>
<proteinExistence type="predicted"/>
<evidence type="ECO:0000256" key="1">
    <source>
        <dbReference type="SAM" id="MobiDB-lite"/>
    </source>
</evidence>
<keyword evidence="3" id="KW-1185">Reference proteome</keyword>
<accession>A0A392NNV1</accession>
<protein>
    <recommendedName>
        <fullName evidence="4">DUF4283 domain protein</fullName>
    </recommendedName>
</protein>
<feature type="region of interest" description="Disordered" evidence="1">
    <location>
        <begin position="240"/>
        <end position="271"/>
    </location>
</feature>
<sequence>MDVARLLVRSLGTRIVDTIIKTVINGERFDVRLIEDSFGPLRVVASGKTTNINDDIEDEESDNDADEVPSLRHHGGIGVEEFNEHSLPLNGNDFNANMQEMDGFDEGRENELAIIAFKSNSNLAVGGSTNIIMRDDIQEKSSPSVEFAEQTNIPSKSIVGPNFNISLINGRASGGGVNINGSKKQVVGPNYSCGLNKPKEGLMTKPKVKSLKTILGERPHMSPSGKYPTKRTLSKPVTENHIRKGGIADVVPKSGAVPTDRSSNHDSSAQASSKFSSGYVLCCSSIKTTDII</sequence>
<dbReference type="EMBL" id="LXQA010046431">
    <property type="protein sequence ID" value="MCI01547.1"/>
    <property type="molecule type" value="Genomic_DNA"/>
</dbReference>
<evidence type="ECO:0000313" key="2">
    <source>
        <dbReference type="EMBL" id="MCI01547.1"/>
    </source>
</evidence>
<gene>
    <name evidence="2" type="ORF">A2U01_0022574</name>
</gene>
<comment type="caution">
    <text evidence="2">The sequence shown here is derived from an EMBL/GenBank/DDBJ whole genome shotgun (WGS) entry which is preliminary data.</text>
</comment>
<feature type="non-terminal residue" evidence="2">
    <location>
        <position position="292"/>
    </location>
</feature>